<name>A0ABV3PHQ7_9HYPH</name>
<proteinExistence type="predicted"/>
<dbReference type="Proteomes" id="UP001555786">
    <property type="component" value="Unassembled WGS sequence"/>
</dbReference>
<dbReference type="RefSeq" id="WP_367623311.1">
    <property type="nucleotide sequence ID" value="NZ_JBFNQD010000001.1"/>
</dbReference>
<comment type="caution">
    <text evidence="1">The sequence shown here is derived from an EMBL/GenBank/DDBJ whole genome shotgun (WGS) entry which is preliminary data.</text>
</comment>
<reference evidence="1 2" key="1">
    <citation type="submission" date="2024-07" db="EMBL/GenBank/DDBJ databases">
        <title>Description of Labrys sedimenti sp. nov., isolated from a diclofenac-degrading enrichment culture.</title>
        <authorList>
            <person name="Tancsics A."/>
            <person name="Csepanyi A."/>
        </authorList>
    </citation>
    <scope>NUCLEOTIDE SEQUENCE [LARGE SCALE GENOMIC DNA]</scope>
    <source>
        <strain evidence="1 2">LMG 23578</strain>
    </source>
</reference>
<dbReference type="EMBL" id="JBFNQD010000001">
    <property type="protein sequence ID" value="MEW9305177.1"/>
    <property type="molecule type" value="Genomic_DNA"/>
</dbReference>
<sequence length="80" mass="9163">MIMPVKVGVRERQGPVIVGLFERGPGGDVRVFPLQGDDSRRQNFMRACRPGKCPYDGFMQLCPNYDLFAQFLRDEIQVNE</sequence>
<evidence type="ECO:0000313" key="2">
    <source>
        <dbReference type="Proteomes" id="UP001555786"/>
    </source>
</evidence>
<evidence type="ECO:0000313" key="1">
    <source>
        <dbReference type="EMBL" id="MEW9305177.1"/>
    </source>
</evidence>
<organism evidence="1 2">
    <name type="scientific">Labrys neptuniae</name>
    <dbReference type="NCBI Taxonomy" id="376174"/>
    <lineage>
        <taxon>Bacteria</taxon>
        <taxon>Pseudomonadati</taxon>
        <taxon>Pseudomonadota</taxon>
        <taxon>Alphaproteobacteria</taxon>
        <taxon>Hyphomicrobiales</taxon>
        <taxon>Xanthobacteraceae</taxon>
        <taxon>Labrys</taxon>
    </lineage>
</organism>
<gene>
    <name evidence="1" type="ORF">ABXS05_06495</name>
</gene>
<keyword evidence="2" id="KW-1185">Reference proteome</keyword>
<accession>A0ABV3PHQ7</accession>
<protein>
    <submittedName>
        <fullName evidence="1">Uncharacterized protein</fullName>
    </submittedName>
</protein>